<dbReference type="InterPro" id="IPR050370">
    <property type="entry name" value="HES_HEY"/>
</dbReference>
<keyword evidence="7" id="KW-1133">Transmembrane helix</keyword>
<dbReference type="Gene3D" id="4.10.280.10">
    <property type="entry name" value="Helix-loop-helix DNA-binding domain"/>
    <property type="match status" value="3"/>
</dbReference>
<evidence type="ECO:0000259" key="9">
    <source>
        <dbReference type="PROSITE" id="PS51054"/>
    </source>
</evidence>
<keyword evidence="3" id="KW-0805">Transcription regulation</keyword>
<evidence type="ECO:0000259" key="8">
    <source>
        <dbReference type="PROSITE" id="PS50888"/>
    </source>
</evidence>
<evidence type="ECO:0000256" key="3">
    <source>
        <dbReference type="ARBA" id="ARBA00023015"/>
    </source>
</evidence>
<evidence type="ECO:0000313" key="10">
    <source>
        <dbReference type="EMBL" id="KAI2658990.1"/>
    </source>
</evidence>
<dbReference type="InterPro" id="IPR029058">
    <property type="entry name" value="AB_hydrolase_fold"/>
</dbReference>
<dbReference type="PANTHER" id="PTHR10985">
    <property type="entry name" value="BASIC HELIX-LOOP-HELIX TRANSCRIPTION FACTOR, HES-RELATED"/>
    <property type="match status" value="1"/>
</dbReference>
<feature type="compositionally biased region" description="Basic and acidic residues" evidence="6">
    <location>
        <begin position="471"/>
        <end position="482"/>
    </location>
</feature>
<evidence type="ECO:0000256" key="7">
    <source>
        <dbReference type="SAM" id="Phobius"/>
    </source>
</evidence>
<dbReference type="EMBL" id="JACTAM010000011">
    <property type="protein sequence ID" value="KAI2658990.1"/>
    <property type="molecule type" value="Genomic_DNA"/>
</dbReference>
<dbReference type="Gene3D" id="3.40.50.1820">
    <property type="entry name" value="alpha/beta hydrolase"/>
    <property type="match status" value="1"/>
</dbReference>
<feature type="region of interest" description="Disordered" evidence="6">
    <location>
        <begin position="1322"/>
        <end position="1341"/>
    </location>
</feature>
<protein>
    <submittedName>
        <fullName evidence="10">Monoacylglycerol lipase ABHD6</fullName>
    </submittedName>
</protein>
<evidence type="ECO:0000256" key="4">
    <source>
        <dbReference type="ARBA" id="ARBA00023163"/>
    </source>
</evidence>
<organism evidence="10 11">
    <name type="scientific">Labeo rohita</name>
    <name type="common">Indian major carp</name>
    <name type="synonym">Cyprinus rohita</name>
    <dbReference type="NCBI Taxonomy" id="84645"/>
    <lineage>
        <taxon>Eukaryota</taxon>
        <taxon>Metazoa</taxon>
        <taxon>Chordata</taxon>
        <taxon>Craniata</taxon>
        <taxon>Vertebrata</taxon>
        <taxon>Euteleostomi</taxon>
        <taxon>Actinopterygii</taxon>
        <taxon>Neopterygii</taxon>
        <taxon>Teleostei</taxon>
        <taxon>Ostariophysi</taxon>
        <taxon>Cypriniformes</taxon>
        <taxon>Cyprinidae</taxon>
        <taxon>Labeoninae</taxon>
        <taxon>Labeonini</taxon>
        <taxon>Labeo</taxon>
    </lineage>
</organism>
<feature type="region of interest" description="Disordered" evidence="6">
    <location>
        <begin position="723"/>
        <end position="742"/>
    </location>
</feature>
<dbReference type="PROSITE" id="PS51054">
    <property type="entry name" value="ORANGE"/>
    <property type="match status" value="1"/>
</dbReference>
<name>A0ABQ8M7Y3_LABRO</name>
<feature type="transmembrane region" description="Helical" evidence="7">
    <location>
        <begin position="7"/>
        <end position="30"/>
    </location>
</feature>
<feature type="domain" description="Orange" evidence="9">
    <location>
        <begin position="821"/>
        <end position="851"/>
    </location>
</feature>
<dbReference type="SUPFAM" id="SSF53474">
    <property type="entry name" value="alpha/beta-Hydrolases"/>
    <property type="match status" value="2"/>
</dbReference>
<dbReference type="SUPFAM" id="SSF47459">
    <property type="entry name" value="HLH, helix-loop-helix DNA-binding domain"/>
    <property type="match status" value="3"/>
</dbReference>
<keyword evidence="4" id="KW-0804">Transcription</keyword>
<dbReference type="InterPro" id="IPR011598">
    <property type="entry name" value="bHLH_dom"/>
</dbReference>
<comment type="subcellular location">
    <subcellularLocation>
        <location evidence="1">Nucleus</location>
    </subcellularLocation>
</comment>
<evidence type="ECO:0000256" key="2">
    <source>
        <dbReference type="ARBA" id="ARBA00022491"/>
    </source>
</evidence>
<proteinExistence type="predicted"/>
<dbReference type="InterPro" id="IPR003650">
    <property type="entry name" value="Orange_dom"/>
</dbReference>
<accession>A0ABQ8M7Y3</accession>
<evidence type="ECO:0000313" key="11">
    <source>
        <dbReference type="Proteomes" id="UP000830375"/>
    </source>
</evidence>
<keyword evidence="7" id="KW-0812">Transmembrane</keyword>
<dbReference type="SMART" id="SM00511">
    <property type="entry name" value="ORANGE"/>
    <property type="match status" value="3"/>
</dbReference>
<feature type="compositionally biased region" description="Basic and acidic residues" evidence="6">
    <location>
        <begin position="1332"/>
        <end position="1341"/>
    </location>
</feature>
<dbReference type="InterPro" id="IPR036638">
    <property type="entry name" value="HLH_DNA-bd_sf"/>
</dbReference>
<feature type="domain" description="BHLH" evidence="8">
    <location>
        <begin position="1209"/>
        <end position="1265"/>
    </location>
</feature>
<dbReference type="SMART" id="SM00353">
    <property type="entry name" value="HLH"/>
    <property type="match status" value="3"/>
</dbReference>
<dbReference type="Pfam" id="PF00010">
    <property type="entry name" value="HLH"/>
    <property type="match status" value="3"/>
</dbReference>
<comment type="caution">
    <text evidence="10">The sequence shown here is derived from an EMBL/GenBank/DDBJ whole genome shotgun (WGS) entry which is preliminary data.</text>
</comment>
<gene>
    <name evidence="10" type="ORF">H4Q32_023162</name>
</gene>
<feature type="compositionally biased region" description="Basic and acidic residues" evidence="6">
    <location>
        <begin position="731"/>
        <end position="742"/>
    </location>
</feature>
<evidence type="ECO:0000256" key="1">
    <source>
        <dbReference type="ARBA" id="ARBA00004123"/>
    </source>
</evidence>
<reference evidence="10 11" key="1">
    <citation type="submission" date="2022-01" db="EMBL/GenBank/DDBJ databases">
        <title>A high-quality chromosome-level genome assembly of rohu carp, Labeo rohita.</title>
        <authorList>
            <person name="Arick M.A. II"/>
            <person name="Hsu C.-Y."/>
            <person name="Magbanua Z."/>
            <person name="Pechanova O."/>
            <person name="Grover C."/>
            <person name="Miller E."/>
            <person name="Thrash A."/>
            <person name="Ezzel L."/>
            <person name="Alam S."/>
            <person name="Benzie J."/>
            <person name="Hamilton M."/>
            <person name="Karsi A."/>
            <person name="Lawrence M.L."/>
            <person name="Peterson D.G."/>
        </authorList>
    </citation>
    <scope>NUCLEOTIDE SEQUENCE [LARGE SCALE GENOMIC DNA]</scope>
    <source>
        <strain evidence="11">BAU-BD-2019</strain>
        <tissue evidence="10">Blood</tissue>
    </source>
</reference>
<keyword evidence="11" id="KW-1185">Reference proteome</keyword>
<feature type="domain" description="BHLH" evidence="8">
    <location>
        <begin position="903"/>
        <end position="959"/>
    </location>
</feature>
<keyword evidence="2" id="KW-0678">Repressor</keyword>
<dbReference type="CDD" id="cd11461">
    <property type="entry name" value="bHLH-O_HES5"/>
    <property type="match status" value="3"/>
</dbReference>
<keyword evidence="5" id="KW-0539">Nucleus</keyword>
<dbReference type="Proteomes" id="UP000830375">
    <property type="component" value="Unassembled WGS sequence"/>
</dbReference>
<feature type="region of interest" description="Disordered" evidence="6">
    <location>
        <begin position="463"/>
        <end position="482"/>
    </location>
</feature>
<sequence length="1341" mass="152123">MDLDVVNMFIIAGGTLAIPILAFVASFLLWPAALIKDIAFVTLTEGLQEPVRPSSCYTASLDTKTCGLFLPKNVHLVCIDMPGHEGTTRTSAETWLEFMPPVTLLISAPSRSSVQQRLRELEKTQNSDGIPLIPSTPEEMEEMLKLCSYVRFKIPKQVLDVSGASVLAKAVPGSQVHLLDNCGHSVVLERPRKSAQLIMDFIIAQQNAGINSNKKLLEPMEELKQTMRDVGRHMLNDPPSGAQRSRCVLTCLERKCGNSLEKLKCALGEYLQNGIHTSDLLERAVSFITLKRVLLSHDGYSRYSRDILRLFPDHTEDTVRNSNKLKPHTFIWRFGSINRGAAASANQTHSEQRDLQHRDPDMTPTIISKELLLLNNKSSLKQQPDFKLEKAEILEMMLNFMQCHNFTSHAVNSGFSMCEQNRRESVLPDQKTFSKDMNTVRNSNKLKPHTFIWRFGSINRGAAASANQTHSEQRDLQHRDPDMTPTIISKELLLLNNKMRKPFLEKMRKDCINSSIKQAGESRLLKHFQKLQTSCEQNRRESVVPDQKTFTEKKNANKSSIWRPWSSGLAGYFPSCSAHMMSAASGKLICTGCSSSIYTPKSPYECVRLELVGVSHSLEPMEELKQTMRDVGRHMLNDPPSGAQRSSLEPMEELEQTMRDVGRHMLNDPPSGAQRSRIIEHVEAHIPHCLFELFHWLQTVRNSNKLKPHTFIWRFGSINRGAAASTNQTHSEQRDLQHRDPDMTPTIISKELLPLNNKLRKPMVEKMRRDRINSSIEQLKCLLAPEFLKQQPDTKLEKADILEMTLNFLQRHDSSSHAVNQGFSRCVGEIVHFLSKDEMKTQSQRRLMEHFQKLQTSCEQNKRESVLPDLKIFSKEMNRNISPSERMAPTCMTDYSKLSNKEKHKLRKPVVEKMRRDRINNCIEQLKSMLEKEFHQQDPNTKLEKADILEMTVVFLKQQLQPKTSAPQKAHFDGYSQCWRETMSFLSGNAKVDAVRQHLNRCQEAQRSSQDLAHMSPASHQLPIKTAGVAGGGGPASPIVCVGPASPRISHTRDSGSRFRSDIKEVCRAKSSIRIPLLLSSSQVQAADVIKCYRQPRDWPVSVGKHQTLQTHADKAFTPPHPVAADPARFIIPVLNRPSGPLLVRTKPTALPHAPQSRSRALIGAKVWETEDEEDQGVYNGTLEQQKKHTRLPQQEWLLLFANRLRLARIKLKKPVVEKMRRDRINKCIEQLKVLLKAEIKASQPCSKLEKADVLEMAVVYLKNNTWRPSCPEADAHAQSYANGFSRCIEETARFLSLHNQIAKPVLTGQFDRTQRAEMKAEDSCQISSKSAGDHALWRPW</sequence>
<evidence type="ECO:0000256" key="6">
    <source>
        <dbReference type="SAM" id="MobiDB-lite"/>
    </source>
</evidence>
<keyword evidence="7" id="KW-0472">Membrane</keyword>
<feature type="domain" description="BHLH" evidence="8">
    <location>
        <begin position="756"/>
        <end position="812"/>
    </location>
</feature>
<evidence type="ECO:0000256" key="5">
    <source>
        <dbReference type="ARBA" id="ARBA00023242"/>
    </source>
</evidence>
<dbReference type="PROSITE" id="PS50888">
    <property type="entry name" value="BHLH"/>
    <property type="match status" value="3"/>
</dbReference>